<organism evidence="3 4">
    <name type="scientific">Sinorhizobium fredii (strain HH103)</name>
    <dbReference type="NCBI Taxonomy" id="1117943"/>
    <lineage>
        <taxon>Bacteria</taxon>
        <taxon>Pseudomonadati</taxon>
        <taxon>Pseudomonadota</taxon>
        <taxon>Alphaproteobacteria</taxon>
        <taxon>Hyphomicrobiales</taxon>
        <taxon>Rhizobiaceae</taxon>
        <taxon>Sinorhizobium/Ensifer group</taxon>
        <taxon>Sinorhizobium</taxon>
    </lineage>
</organism>
<dbReference type="GO" id="GO:0003677">
    <property type="term" value="F:DNA binding"/>
    <property type="evidence" value="ECO:0007669"/>
    <property type="project" value="InterPro"/>
</dbReference>
<gene>
    <name evidence="3" type="ordered locus">SFHH103_05589</name>
</gene>
<dbReference type="GO" id="GO:0006313">
    <property type="term" value="P:DNA transposition"/>
    <property type="evidence" value="ECO:0007669"/>
    <property type="project" value="InterPro"/>
</dbReference>
<dbReference type="InterPro" id="IPR047650">
    <property type="entry name" value="Transpos_IS110"/>
</dbReference>
<dbReference type="InterPro" id="IPR002525">
    <property type="entry name" value="Transp_IS110-like_N"/>
</dbReference>
<dbReference type="Pfam" id="PF01548">
    <property type="entry name" value="DEDD_Tnp_IS110"/>
    <property type="match status" value="1"/>
</dbReference>
<dbReference type="Pfam" id="PF02371">
    <property type="entry name" value="Transposase_20"/>
    <property type="match status" value="1"/>
</dbReference>
<evidence type="ECO:0000313" key="4">
    <source>
        <dbReference type="Proteomes" id="UP000007735"/>
    </source>
</evidence>
<evidence type="ECO:0000259" key="2">
    <source>
        <dbReference type="Pfam" id="PF02371"/>
    </source>
</evidence>
<dbReference type="GO" id="GO:0004803">
    <property type="term" value="F:transposase activity"/>
    <property type="evidence" value="ECO:0007669"/>
    <property type="project" value="InterPro"/>
</dbReference>
<dbReference type="PATRIC" id="fig|380.5.peg.5147"/>
<proteinExistence type="predicted"/>
<reference evidence="3 4" key="1">
    <citation type="journal article" date="2012" name="J. Bacteriol.">
        <title>Genome sequence of the soybean symbiont Sinorhizobium fredii HH103.</title>
        <authorList>
            <person name="Weidner S."/>
            <person name="Becker A."/>
            <person name="Bonilla I."/>
            <person name="Jaenicke S."/>
            <person name="Lloret J."/>
            <person name="Margaret I."/>
            <person name="Puhler A."/>
            <person name="Ruiz-Sainz J.E."/>
            <person name="Schneiker-Bekel S."/>
            <person name="Szczepanowski R."/>
            <person name="Vinardell J.M."/>
            <person name="Zehner S."/>
            <person name="Gottfert M."/>
        </authorList>
    </citation>
    <scope>NUCLEOTIDE SEQUENCE [LARGE SCALE GENOMIC DNA]</scope>
    <source>
        <strain evidence="3 4">HH103</strain>
        <plasmid evidence="4">pSfHH103e</plasmid>
    </source>
</reference>
<dbReference type="HOGENOM" id="CLU_036902_3_1_5"/>
<dbReference type="InterPro" id="IPR003346">
    <property type="entry name" value="Transposase_20"/>
</dbReference>
<dbReference type="RefSeq" id="WP_014331710.1">
    <property type="nucleotide sequence ID" value="NC_016815.1"/>
</dbReference>
<accession>G9ACM4</accession>
<sequence>MQITTVGLDLAKSVFQAHGVDETGATVLVKRLHRKQMLPFFSKLPPCLIGMEACGTAHHWARTLAAMGHEVRLIPPSYVKPYVKRGKSDALDAEAICEAVQRPTMRFVPVKTVAQQSILMTHRARSLLVRQRTMVANALRAHLAELGLVANPGIANLAKLAQQALSGESSLPSYARTTLDILIRQILVFADEIAALDQQLLAWHADSEASRRLSAIPGLGIVTATAVAATVTDPEQFRSGRQFAAWLGLTPQQCSTGGKTQLGGISKQGDRYLRRLLVVGATAVIRHTKDKATPLANWIRKLLEKKPFRLVSVALANKLARIAWVVLTRKEAYRAHEMIGDRYLRRLLVVGATAVIRHTKDKATPLANWIRKLLEKKPFRLVSVALANKLARIAWVVLTRKEAYRAHEMIA</sequence>
<name>G9ACM4_SINF1</name>
<protein>
    <submittedName>
        <fullName evidence="3">Transposon-related</fullName>
    </submittedName>
</protein>
<dbReference type="EMBL" id="HE616899">
    <property type="protein sequence ID" value="CCF00052.1"/>
    <property type="molecule type" value="Genomic_DNA"/>
</dbReference>
<dbReference type="PANTHER" id="PTHR33055:SF3">
    <property type="entry name" value="PUTATIVE TRANSPOSASE FOR IS117-RELATED"/>
    <property type="match status" value="1"/>
</dbReference>
<dbReference type="AlphaFoldDB" id="G9ACM4"/>
<dbReference type="PANTHER" id="PTHR33055">
    <property type="entry name" value="TRANSPOSASE FOR INSERTION SEQUENCE ELEMENT IS1111A"/>
    <property type="match status" value="1"/>
</dbReference>
<keyword evidence="3" id="KW-0614">Plasmid</keyword>
<evidence type="ECO:0000259" key="1">
    <source>
        <dbReference type="Pfam" id="PF01548"/>
    </source>
</evidence>
<feature type="domain" description="Transposase IS110-like N-terminal" evidence="1">
    <location>
        <begin position="6"/>
        <end position="145"/>
    </location>
</feature>
<dbReference type="KEGG" id="sfh:SFHH103_05589"/>
<geneLocation type="plasmid" evidence="3 4">
    <name>pSfHH103e</name>
</geneLocation>
<dbReference type="NCBIfam" id="NF033542">
    <property type="entry name" value="transpos_IS110"/>
    <property type="match status" value="1"/>
</dbReference>
<dbReference type="Proteomes" id="UP000007735">
    <property type="component" value="Plasmid pSfHH103e"/>
</dbReference>
<evidence type="ECO:0000313" key="3">
    <source>
        <dbReference type="EMBL" id="CCF00052.1"/>
    </source>
</evidence>
<dbReference type="eggNOG" id="COG3547">
    <property type="taxonomic scope" value="Bacteria"/>
</dbReference>
<feature type="domain" description="Transposase IS116/IS110/IS902 C-terminal" evidence="2">
    <location>
        <begin position="211"/>
        <end position="289"/>
    </location>
</feature>